<dbReference type="AlphaFoldDB" id="A0A646KLF2"/>
<accession>A0A646KLF2</accession>
<dbReference type="EMBL" id="VCLA01000157">
    <property type="protein sequence ID" value="MQT02771.1"/>
    <property type="molecule type" value="Genomic_DNA"/>
</dbReference>
<proteinExistence type="predicted"/>
<feature type="region of interest" description="Disordered" evidence="1">
    <location>
        <begin position="1"/>
        <end position="44"/>
    </location>
</feature>
<name>A0A646KLF2_STRJU</name>
<feature type="compositionally biased region" description="Basic residues" evidence="1">
    <location>
        <begin position="1"/>
        <end position="24"/>
    </location>
</feature>
<evidence type="ECO:0000256" key="1">
    <source>
        <dbReference type="SAM" id="MobiDB-lite"/>
    </source>
</evidence>
<protein>
    <submittedName>
        <fullName evidence="2">Uncharacterized protein</fullName>
    </submittedName>
</protein>
<dbReference type="Proteomes" id="UP000419138">
    <property type="component" value="Unassembled WGS sequence"/>
</dbReference>
<gene>
    <name evidence="2" type="ORF">FF041_22020</name>
</gene>
<reference evidence="2 3" key="1">
    <citation type="submission" date="2019-05" db="EMBL/GenBank/DDBJ databases">
        <title>Comparative genomics and metabolomics analyses of clavulanic acid producing Streptomyces species provides insight into specialized metabolism and evolution of beta-lactam biosynthetic gene clusters.</title>
        <authorList>
            <person name="Moore M.A."/>
            <person name="Cruz-Morales P."/>
            <person name="Barona Gomez F."/>
            <person name="Kapil T."/>
        </authorList>
    </citation>
    <scope>NUCLEOTIDE SEQUENCE [LARGE SCALE GENOMIC DNA]</scope>
    <source>
        <strain evidence="2 3">NRRL 5741</strain>
    </source>
</reference>
<organism evidence="2 3">
    <name type="scientific">Streptomyces jumonjinensis</name>
    <dbReference type="NCBI Taxonomy" id="1945"/>
    <lineage>
        <taxon>Bacteria</taxon>
        <taxon>Bacillati</taxon>
        <taxon>Actinomycetota</taxon>
        <taxon>Actinomycetes</taxon>
        <taxon>Kitasatosporales</taxon>
        <taxon>Streptomycetaceae</taxon>
        <taxon>Streptomyces</taxon>
    </lineage>
</organism>
<evidence type="ECO:0000313" key="2">
    <source>
        <dbReference type="EMBL" id="MQT02771.1"/>
    </source>
</evidence>
<dbReference type="RefSeq" id="WP_153524351.1">
    <property type="nucleotide sequence ID" value="NZ_JBEPDZ010000063.1"/>
</dbReference>
<keyword evidence="3" id="KW-1185">Reference proteome</keyword>
<feature type="compositionally biased region" description="Polar residues" evidence="1">
    <location>
        <begin position="26"/>
        <end position="44"/>
    </location>
</feature>
<sequence length="156" mass="16529">MSSKNRRKKPPQVRHPARARRASTRKPASTQDRSAATGPLSQFPQPLFARETPQVCEGRLYLATSTLRLSGEVIDFDFAAALHALAEGKLTGEAADVAGEAVTAFLEEAALPLPGLDGSSLPALLDSTRRLIADGFLGTDINGGYLTVPSLSSLSR</sequence>
<comment type="caution">
    <text evidence="2">The sequence shown here is derived from an EMBL/GenBank/DDBJ whole genome shotgun (WGS) entry which is preliminary data.</text>
</comment>
<evidence type="ECO:0000313" key="3">
    <source>
        <dbReference type="Proteomes" id="UP000419138"/>
    </source>
</evidence>